<evidence type="ECO:0000313" key="2">
    <source>
        <dbReference type="Proteomes" id="UP001281147"/>
    </source>
</evidence>
<protein>
    <submittedName>
        <fullName evidence="1">Uncharacterized protein</fullName>
    </submittedName>
</protein>
<reference evidence="1" key="1">
    <citation type="submission" date="2023-07" db="EMBL/GenBank/DDBJ databases">
        <title>Black Yeasts Isolated from many extreme environments.</title>
        <authorList>
            <person name="Coleine C."/>
            <person name="Stajich J.E."/>
            <person name="Selbmann L."/>
        </authorList>
    </citation>
    <scope>NUCLEOTIDE SEQUENCE</scope>
    <source>
        <strain evidence="1">CCFEE 5714</strain>
    </source>
</reference>
<sequence length="172" mass="18997">MQTELPVRWQARAKPSAQIELVLHTAGSYVPSEGAGIGIVQQARCPVTGIRRQGKFPRQKIGRGLGRKGIEEVKITSYEAAHFHAVTRALEFALQTIKAMAEGTVTSVLVCCGLEKVANLFKEHIVEPEKSLSSVQSVHIRKIVSRARKIMRREIGRTPKITKGYATNDLAR</sequence>
<accession>A0ACC3NT43</accession>
<dbReference type="EMBL" id="JAUTXU010000012">
    <property type="protein sequence ID" value="KAK3722670.1"/>
    <property type="molecule type" value="Genomic_DNA"/>
</dbReference>
<evidence type="ECO:0000313" key="1">
    <source>
        <dbReference type="EMBL" id="KAK3722670.1"/>
    </source>
</evidence>
<organism evidence="1 2">
    <name type="scientific">Vermiconidia calcicola</name>
    <dbReference type="NCBI Taxonomy" id="1690605"/>
    <lineage>
        <taxon>Eukaryota</taxon>
        <taxon>Fungi</taxon>
        <taxon>Dikarya</taxon>
        <taxon>Ascomycota</taxon>
        <taxon>Pezizomycotina</taxon>
        <taxon>Dothideomycetes</taxon>
        <taxon>Dothideomycetidae</taxon>
        <taxon>Mycosphaerellales</taxon>
        <taxon>Extremaceae</taxon>
        <taxon>Vermiconidia</taxon>
    </lineage>
</organism>
<dbReference type="Proteomes" id="UP001281147">
    <property type="component" value="Unassembled WGS sequence"/>
</dbReference>
<comment type="caution">
    <text evidence="1">The sequence shown here is derived from an EMBL/GenBank/DDBJ whole genome shotgun (WGS) entry which is preliminary data.</text>
</comment>
<keyword evidence="2" id="KW-1185">Reference proteome</keyword>
<gene>
    <name evidence="1" type="ORF">LTR37_002240</name>
</gene>
<name>A0ACC3NT43_9PEZI</name>
<proteinExistence type="predicted"/>